<comment type="caution">
    <text evidence="2">The sequence shown here is derived from an EMBL/GenBank/DDBJ whole genome shotgun (WGS) entry which is preliminary data.</text>
</comment>
<feature type="transmembrane region" description="Helical" evidence="1">
    <location>
        <begin position="114"/>
        <end position="133"/>
    </location>
</feature>
<sequence length="148" mass="18312">MSFLLILFVPKNRIREAHLSFLFKQVITWLFGLLVVERNLITYPYRLFFRKANKSSFTFEYFVYPAMCTLFNLHYPENKNAVFKFCHYFLYSGVITGFEAIAVRYTDLINYKKWTWYWSLITMWFTFYLSRIYHRWFFKDKLNRSIVE</sequence>
<dbReference type="Proteomes" id="UP000441354">
    <property type="component" value="Unassembled WGS sequence"/>
</dbReference>
<feature type="transmembrane region" description="Helical" evidence="1">
    <location>
        <begin position="57"/>
        <end position="75"/>
    </location>
</feature>
<gene>
    <name evidence="2" type="ORF">F7732_07855</name>
</gene>
<feature type="transmembrane region" description="Helical" evidence="1">
    <location>
        <begin position="81"/>
        <end position="102"/>
    </location>
</feature>
<dbReference type="RefSeq" id="WP_151573687.1">
    <property type="nucleotide sequence ID" value="NZ_WBOT01000002.1"/>
</dbReference>
<keyword evidence="1" id="KW-0812">Transmembrane</keyword>
<evidence type="ECO:0000256" key="1">
    <source>
        <dbReference type="SAM" id="Phobius"/>
    </source>
</evidence>
<organism evidence="2 3">
    <name type="scientific">Bacillus mesophilum</name>
    <dbReference type="NCBI Taxonomy" id="1071718"/>
    <lineage>
        <taxon>Bacteria</taxon>
        <taxon>Bacillati</taxon>
        <taxon>Bacillota</taxon>
        <taxon>Bacilli</taxon>
        <taxon>Bacillales</taxon>
        <taxon>Bacillaceae</taxon>
        <taxon>Bacillus</taxon>
    </lineage>
</organism>
<keyword evidence="1" id="KW-1133">Transmembrane helix</keyword>
<protein>
    <submittedName>
        <fullName evidence="2">Uncharacterized protein</fullName>
    </submittedName>
</protein>
<keyword evidence="3" id="KW-1185">Reference proteome</keyword>
<keyword evidence="1" id="KW-0472">Membrane</keyword>
<dbReference type="EMBL" id="WBOT01000002">
    <property type="protein sequence ID" value="KAB2334380.1"/>
    <property type="molecule type" value="Genomic_DNA"/>
</dbReference>
<name>A0A7V7RP47_9BACI</name>
<dbReference type="AlphaFoldDB" id="A0A7V7RP47"/>
<feature type="transmembrane region" description="Helical" evidence="1">
    <location>
        <begin position="17"/>
        <end position="36"/>
    </location>
</feature>
<reference evidence="2 3" key="1">
    <citation type="journal article" date="2014" name="Arch. Microbiol.">
        <title>Bacillus mesophilum sp. nov., strain IITR-54T, a novel 4-chlorobiphenyl dechlorinating bacterium.</title>
        <authorList>
            <person name="Manickam N."/>
            <person name="Singh N.K."/>
            <person name="Bajaj A."/>
            <person name="Kumar R.M."/>
            <person name="Kaur G."/>
            <person name="Kaur N."/>
            <person name="Bala M."/>
            <person name="Kumar A."/>
            <person name="Mayilraj S."/>
        </authorList>
    </citation>
    <scope>NUCLEOTIDE SEQUENCE [LARGE SCALE GENOMIC DNA]</scope>
    <source>
        <strain evidence="2 3">IITR-54</strain>
    </source>
</reference>
<evidence type="ECO:0000313" key="2">
    <source>
        <dbReference type="EMBL" id="KAB2334380.1"/>
    </source>
</evidence>
<evidence type="ECO:0000313" key="3">
    <source>
        <dbReference type="Proteomes" id="UP000441354"/>
    </source>
</evidence>
<dbReference type="InterPro" id="IPR048147">
    <property type="entry name" value="CBO0543-like"/>
</dbReference>
<dbReference type="NCBIfam" id="NF041644">
    <property type="entry name" value="CBO0543_fam"/>
    <property type="match status" value="1"/>
</dbReference>
<accession>A0A7V7RP47</accession>
<proteinExistence type="predicted"/>